<proteinExistence type="predicted"/>
<evidence type="ECO:0000256" key="1">
    <source>
        <dbReference type="SAM" id="Phobius"/>
    </source>
</evidence>
<feature type="transmembrane region" description="Helical" evidence="1">
    <location>
        <begin position="44"/>
        <end position="62"/>
    </location>
</feature>
<dbReference type="EMBL" id="JACHLL010000003">
    <property type="protein sequence ID" value="MBB6341800.1"/>
    <property type="molecule type" value="Genomic_DNA"/>
</dbReference>
<dbReference type="Proteomes" id="UP000557193">
    <property type="component" value="Unassembled WGS sequence"/>
</dbReference>
<gene>
    <name evidence="2" type="ORF">HNP49_001968</name>
</gene>
<keyword evidence="1" id="KW-1133">Transmembrane helix</keyword>
<evidence type="ECO:0000313" key="3">
    <source>
        <dbReference type="Proteomes" id="UP000557193"/>
    </source>
</evidence>
<evidence type="ECO:0000313" key="2">
    <source>
        <dbReference type="EMBL" id="MBB6341800.1"/>
    </source>
</evidence>
<dbReference type="AlphaFoldDB" id="A0A7X0BS64"/>
<feature type="transmembrane region" description="Helical" evidence="1">
    <location>
        <begin position="233"/>
        <end position="254"/>
    </location>
</feature>
<dbReference type="RefSeq" id="WP_184682818.1">
    <property type="nucleotide sequence ID" value="NZ_JACHLL010000003.1"/>
</dbReference>
<reference evidence="2 3" key="1">
    <citation type="submission" date="2020-08" db="EMBL/GenBank/DDBJ databases">
        <title>Functional genomics of gut bacteria from endangered species of beetles.</title>
        <authorList>
            <person name="Carlos-Shanley C."/>
        </authorList>
    </citation>
    <scope>NUCLEOTIDE SEQUENCE [LARGE SCALE GENOMIC DNA]</scope>
    <source>
        <strain evidence="2 3">S00202</strain>
    </source>
</reference>
<keyword evidence="2" id="KW-0436">Ligase</keyword>
<comment type="caution">
    <text evidence="2">The sequence shown here is derived from an EMBL/GenBank/DDBJ whole genome shotgun (WGS) entry which is preliminary data.</text>
</comment>
<organism evidence="2 3">
    <name type="scientific">Pseudomonas fluvialis</name>
    <dbReference type="NCBI Taxonomy" id="1793966"/>
    <lineage>
        <taxon>Bacteria</taxon>
        <taxon>Pseudomonadati</taxon>
        <taxon>Pseudomonadota</taxon>
        <taxon>Gammaproteobacteria</taxon>
        <taxon>Pseudomonadales</taxon>
        <taxon>Pseudomonadaceae</taxon>
        <taxon>Pseudomonas</taxon>
    </lineage>
</organism>
<feature type="transmembrane region" description="Helical" evidence="1">
    <location>
        <begin position="363"/>
        <end position="390"/>
    </location>
</feature>
<accession>A0A7X0BS64</accession>
<feature type="transmembrane region" description="Helical" evidence="1">
    <location>
        <begin position="325"/>
        <end position="343"/>
    </location>
</feature>
<feature type="transmembrane region" description="Helical" evidence="1">
    <location>
        <begin position="131"/>
        <end position="152"/>
    </location>
</feature>
<protein>
    <submittedName>
        <fullName evidence="2">O-antigen ligase</fullName>
    </submittedName>
</protein>
<feature type="transmembrane region" description="Helical" evidence="1">
    <location>
        <begin position="103"/>
        <end position="119"/>
    </location>
</feature>
<dbReference type="GO" id="GO:0016874">
    <property type="term" value="F:ligase activity"/>
    <property type="evidence" value="ECO:0007669"/>
    <property type="project" value="UniProtKB-KW"/>
</dbReference>
<feature type="transmembrane region" description="Helical" evidence="1">
    <location>
        <begin position="172"/>
        <end position="195"/>
    </location>
</feature>
<feature type="transmembrane region" description="Helical" evidence="1">
    <location>
        <begin position="74"/>
        <end position="97"/>
    </location>
</feature>
<keyword evidence="1" id="KW-0472">Membrane</keyword>
<keyword evidence="1" id="KW-0812">Transmembrane</keyword>
<sequence length="398" mass="44547">MASDLPWSAVSPEWLVSARRGLFYIFPLLVVLGNLELWLAGSSITLPVALLPVALLCAFDFCSPRRLCFSWRALIFFSLSCAILLAGLISSLAVEWVSLKRNLVSLLPIGGMLAVQYVFRDLFAPISVRKPLLIAAMMLSLSIIACSLWKLLPILFEAGWAEMTASKGEIATALGGSNLLAVFIVFFVPFAWVHARWVWGGLLVALLVTLSKFGLFFFMLATVITVLSRRVNFYFLLSIVGVGMLFAWLLLMCLPGEYLQKMEFVPGLGSLVARINLWRLGWDLLSTNLLYGWGPGGFTSYQELMLWTRAEWGVHNFILARWIEFGLLGLFFYILMILLSFRWTSPLLPAEDRLLKVSIFVTLLYALFENVIGVAAFELLFAYGLCLLAARRSSAHEE</sequence>
<name>A0A7X0BS64_9PSED</name>
<keyword evidence="3" id="KW-1185">Reference proteome</keyword>
<feature type="transmembrane region" description="Helical" evidence="1">
    <location>
        <begin position="202"/>
        <end position="227"/>
    </location>
</feature>